<dbReference type="Gene3D" id="2.30.42.10">
    <property type="match status" value="1"/>
</dbReference>
<sequence>MKNLLRLAHSLLVVALLSVPITAARAQEPLTYTISIDPAANSDEFRVQLALPKLGKEQGIYQFAATAPGTYQVMDIGRFVRKFEAFDKKGRLLPSKQLSTNQWQLLKPEKTREIRYTIAETWDTPVTEHSIYRMCGSSLETDHALLNGQTVLGYPQGWQARPLRIKLNYPAAWKIGTALTADSQGYYAAKNYDQAVDSPFLLGRLTQASTLLGPTKIDLFCYSRTDQVQAEPLLKEMQQMLTAAQQFLVQLPVQRYTFLYHFDDRSTGAWEHSYSSEYVLREEPLTPESAAGITSIAAHEFFHVVTPLNIHSEIIQQFNFVQPTGSEHLWLYEGTTEWAAGMMQLRGGLMPLEKYLEEMSGKIAYDRQRTDTTYSLSKLGLNSFSDEGQRQYGNIYQRGALTAALLDLRLLQLSGGKRGLREVILELTKRYGPDKPFSEKTFFQDFTQLTYPEIGDFFARYVQQAQPLPLAEYYATVGVRYEPLQRTGRRLATLGTGFRPDAEGRLLFQQVSAALQACGVANGDEFVAYQGEPVKLTNARAVLQRIEASPVGQESELTIRHAGAEKKIRCRLQAKDEVKRYQLTVMPNPTPAQLAQRQAWLKNQ</sequence>
<keyword evidence="1" id="KW-0732">Signal</keyword>
<dbReference type="PIRSF" id="PIRSF016493">
    <property type="entry name" value="Glycyl_aminpptds"/>
    <property type="match status" value="1"/>
</dbReference>
<proteinExistence type="predicted"/>
<dbReference type="InterPro" id="IPR040756">
    <property type="entry name" value="Peptidase_M61_N"/>
</dbReference>
<evidence type="ECO:0000256" key="1">
    <source>
        <dbReference type="SAM" id="SignalP"/>
    </source>
</evidence>
<evidence type="ECO:0000313" key="5">
    <source>
        <dbReference type="Proteomes" id="UP001211872"/>
    </source>
</evidence>
<feature type="domain" description="Peptidase M61 catalytic" evidence="2">
    <location>
        <begin position="295"/>
        <end position="401"/>
    </location>
</feature>
<feature type="domain" description="Peptidase M61 N-terminal" evidence="3">
    <location>
        <begin position="32"/>
        <end position="204"/>
    </location>
</feature>
<evidence type="ECO:0000259" key="2">
    <source>
        <dbReference type="Pfam" id="PF05299"/>
    </source>
</evidence>
<evidence type="ECO:0000313" key="4">
    <source>
        <dbReference type="EMBL" id="WBO84316.1"/>
    </source>
</evidence>
<feature type="chain" id="PRO_5045976167" evidence="1">
    <location>
        <begin position="27"/>
        <end position="604"/>
    </location>
</feature>
<reference evidence="4 5" key="1">
    <citation type="journal article" date="2011" name="Int. J. Syst. Evol. Microbiol.">
        <title>Hymenobacter yonginensis sp. nov., isolated from a mesotrophic artificial lake.</title>
        <authorList>
            <person name="Joung Y."/>
            <person name="Cho S.H."/>
            <person name="Kim H."/>
            <person name="Kim S.B."/>
            <person name="Joh K."/>
        </authorList>
    </citation>
    <scope>NUCLEOTIDE SEQUENCE [LARGE SCALE GENOMIC DNA]</scope>
    <source>
        <strain evidence="4 5">KCTC 22745</strain>
    </source>
</reference>
<dbReference type="InterPro" id="IPR027268">
    <property type="entry name" value="Peptidase_M4/M1_CTD_sf"/>
</dbReference>
<dbReference type="SUPFAM" id="SSF55486">
    <property type="entry name" value="Metalloproteases ('zincins'), catalytic domain"/>
    <property type="match status" value="1"/>
</dbReference>
<feature type="signal peptide" evidence="1">
    <location>
        <begin position="1"/>
        <end position="26"/>
    </location>
</feature>
<gene>
    <name evidence="4" type="ORF">O9Z63_18330</name>
</gene>
<dbReference type="InterPro" id="IPR007963">
    <property type="entry name" value="Peptidase_M61_catalytic"/>
</dbReference>
<accession>A0ABY7PNL7</accession>
<dbReference type="Proteomes" id="UP001211872">
    <property type="component" value="Chromosome"/>
</dbReference>
<protein>
    <submittedName>
        <fullName evidence="4">Peptidase</fullName>
    </submittedName>
</protein>
<dbReference type="RefSeq" id="WP_270126830.1">
    <property type="nucleotide sequence ID" value="NZ_CP115396.1"/>
</dbReference>
<dbReference type="InterPro" id="IPR036034">
    <property type="entry name" value="PDZ_sf"/>
</dbReference>
<dbReference type="EMBL" id="CP115396">
    <property type="protein sequence ID" value="WBO84316.1"/>
    <property type="molecule type" value="Genomic_DNA"/>
</dbReference>
<dbReference type="InterPro" id="IPR024191">
    <property type="entry name" value="Peptidase_M61"/>
</dbReference>
<dbReference type="Gene3D" id="1.10.390.10">
    <property type="entry name" value="Neutral Protease Domain 2"/>
    <property type="match status" value="1"/>
</dbReference>
<dbReference type="Pfam" id="PF17899">
    <property type="entry name" value="Peptidase_M61_N"/>
    <property type="match status" value="1"/>
</dbReference>
<dbReference type="Pfam" id="PF05299">
    <property type="entry name" value="Peptidase_M61"/>
    <property type="match status" value="1"/>
</dbReference>
<dbReference type="Gene3D" id="2.60.40.3650">
    <property type="match status" value="1"/>
</dbReference>
<organism evidence="4 5">
    <name type="scientific">Hymenobacter yonginensis</name>
    <dbReference type="NCBI Taxonomy" id="748197"/>
    <lineage>
        <taxon>Bacteria</taxon>
        <taxon>Pseudomonadati</taxon>
        <taxon>Bacteroidota</taxon>
        <taxon>Cytophagia</taxon>
        <taxon>Cytophagales</taxon>
        <taxon>Hymenobacteraceae</taxon>
        <taxon>Hymenobacter</taxon>
    </lineage>
</organism>
<name>A0ABY7PNL7_9BACT</name>
<keyword evidence="5" id="KW-1185">Reference proteome</keyword>
<evidence type="ECO:0000259" key="3">
    <source>
        <dbReference type="Pfam" id="PF17899"/>
    </source>
</evidence>